<keyword evidence="1" id="KW-0472">Membrane</keyword>
<evidence type="ECO:0000313" key="2">
    <source>
        <dbReference type="EMBL" id="BCZ87009.1"/>
    </source>
</evidence>
<name>A0AAD1NY81_THETH</name>
<dbReference type="InterPro" id="IPR010903">
    <property type="entry name" value="DUF1517"/>
</dbReference>
<evidence type="ECO:0000256" key="1">
    <source>
        <dbReference type="SAM" id="Phobius"/>
    </source>
</evidence>
<proteinExistence type="predicted"/>
<dbReference type="Proteomes" id="UP000825379">
    <property type="component" value="Chromosome"/>
</dbReference>
<accession>A0AAD1NY81</accession>
<reference evidence="2" key="1">
    <citation type="submission" date="2021-07" db="EMBL/GenBank/DDBJ databases">
        <title>Complete genome sequences of four Thermus thermophilus strains isolated from Arima Hot Spring in Japan.</title>
        <authorList>
            <person name="Tomariguchi N."/>
            <person name="Ueno Y."/>
            <person name="Miyazaki K."/>
        </authorList>
    </citation>
    <scope>NUCLEOTIDE SEQUENCE</scope>
    <source>
        <strain evidence="2">AA1-1</strain>
    </source>
</reference>
<dbReference type="AlphaFoldDB" id="A0AAD1NY81"/>
<keyword evidence="1" id="KW-1133">Transmembrane helix</keyword>
<organism evidence="2 3">
    <name type="scientific">Thermus thermophilus</name>
    <dbReference type="NCBI Taxonomy" id="274"/>
    <lineage>
        <taxon>Bacteria</taxon>
        <taxon>Thermotogati</taxon>
        <taxon>Deinococcota</taxon>
        <taxon>Deinococci</taxon>
        <taxon>Thermales</taxon>
        <taxon>Thermaceae</taxon>
        <taxon>Thermus</taxon>
    </lineage>
</organism>
<protein>
    <recommendedName>
        <fullName evidence="4">DUF1517 domain-containing protein</fullName>
    </recommendedName>
</protein>
<dbReference type="InterPro" id="IPR053023">
    <property type="entry name" value="FLAP_modulator"/>
</dbReference>
<feature type="transmembrane region" description="Helical" evidence="1">
    <location>
        <begin position="243"/>
        <end position="262"/>
    </location>
</feature>
<feature type="transmembrane region" description="Helical" evidence="1">
    <location>
        <begin position="76"/>
        <end position="95"/>
    </location>
</feature>
<sequence>MLRGVKALRALGLLLLLLLLGLALGQKSGGGVGGRPYVPSTPPPMSPGPAPVYPTPAPYYPVPGPVYVYPGGGGSLGAAPVLVFFGLALVAFLMVRGLSRAGEEGPRASVGRLRLALLLSPGVQRALRRLAEEADTTTAKGLADLVDEVALVLLREAPAWRFASYEAREGTEEEVLGQFDAWMLEDRSTYRETFRHFEGKKVEAAYTPKVEPGGRYLVASLILAVRGSLPPEGPLDRGKAREVLLAFAGSTPFTLLAFHLAWTPEKEGEGLTEEELLALYPNLEKL</sequence>
<dbReference type="Pfam" id="PF07466">
    <property type="entry name" value="DUF1517"/>
    <property type="match status" value="1"/>
</dbReference>
<gene>
    <name evidence="2" type="ORF">TthAA11_11910</name>
</gene>
<dbReference type="RefSeq" id="WP_223968419.1">
    <property type="nucleotide sequence ID" value="NZ_AP024926.1"/>
</dbReference>
<dbReference type="PANTHER" id="PTHR33975:SF2">
    <property type="entry name" value="MYELIN-ASSOCIATED OLIGODENDROCYTE BASIC PROTEIN"/>
    <property type="match status" value="1"/>
</dbReference>
<evidence type="ECO:0000313" key="3">
    <source>
        <dbReference type="Proteomes" id="UP000825379"/>
    </source>
</evidence>
<dbReference type="PANTHER" id="PTHR33975">
    <property type="entry name" value="MYELIN-ASSOCIATED OLIGODENDROCYTE BASIC PROTEIN"/>
    <property type="match status" value="1"/>
</dbReference>
<evidence type="ECO:0008006" key="4">
    <source>
        <dbReference type="Google" id="ProtNLM"/>
    </source>
</evidence>
<keyword evidence="1" id="KW-0812">Transmembrane</keyword>
<dbReference type="EMBL" id="AP024926">
    <property type="protein sequence ID" value="BCZ87009.1"/>
    <property type="molecule type" value="Genomic_DNA"/>
</dbReference>